<feature type="domain" description="Fe2OG dioxygenase" evidence="7">
    <location>
        <begin position="163"/>
        <end position="265"/>
    </location>
</feature>
<reference evidence="8" key="1">
    <citation type="submission" date="2020-06" db="EMBL/GenBank/DDBJ databases">
        <authorList>
            <person name="Li T."/>
            <person name="Hu X."/>
            <person name="Zhang T."/>
            <person name="Song X."/>
            <person name="Zhang H."/>
            <person name="Dai N."/>
            <person name="Sheng W."/>
            <person name="Hou X."/>
            <person name="Wei L."/>
        </authorList>
    </citation>
    <scope>NUCLEOTIDE SEQUENCE</scope>
    <source>
        <strain evidence="8">3651</strain>
        <tissue evidence="8">Leaf</tissue>
    </source>
</reference>
<evidence type="ECO:0000313" key="8">
    <source>
        <dbReference type="EMBL" id="KAK4428058.1"/>
    </source>
</evidence>
<comment type="similarity">
    <text evidence="1 6">Belongs to the iron/ascorbate-dependent oxidoreductase family.</text>
</comment>
<evidence type="ECO:0000259" key="7">
    <source>
        <dbReference type="PROSITE" id="PS51471"/>
    </source>
</evidence>
<gene>
    <name evidence="8" type="ORF">Salat_1574800</name>
</gene>
<comment type="function">
    <text evidence="5">Probable 2-oxoglutarate-dependent dioxygenase that may be involved in glucosinolates biosynthesis. May play a role in the production of aliphatic glucosinolates.</text>
</comment>
<dbReference type="InterPro" id="IPR026992">
    <property type="entry name" value="DIOX_N"/>
</dbReference>
<organism evidence="8 9">
    <name type="scientific">Sesamum alatum</name>
    <dbReference type="NCBI Taxonomy" id="300844"/>
    <lineage>
        <taxon>Eukaryota</taxon>
        <taxon>Viridiplantae</taxon>
        <taxon>Streptophyta</taxon>
        <taxon>Embryophyta</taxon>
        <taxon>Tracheophyta</taxon>
        <taxon>Spermatophyta</taxon>
        <taxon>Magnoliopsida</taxon>
        <taxon>eudicotyledons</taxon>
        <taxon>Gunneridae</taxon>
        <taxon>Pentapetalae</taxon>
        <taxon>asterids</taxon>
        <taxon>lamiids</taxon>
        <taxon>Lamiales</taxon>
        <taxon>Pedaliaceae</taxon>
        <taxon>Sesamum</taxon>
    </lineage>
</organism>
<dbReference type="Pfam" id="PF14226">
    <property type="entry name" value="DIOX_N"/>
    <property type="match status" value="1"/>
</dbReference>
<keyword evidence="3 6" id="KW-0560">Oxidoreductase</keyword>
<evidence type="ECO:0000256" key="2">
    <source>
        <dbReference type="ARBA" id="ARBA00022723"/>
    </source>
</evidence>
<dbReference type="InterPro" id="IPR005123">
    <property type="entry name" value="Oxoglu/Fe-dep_dioxygenase_dom"/>
</dbReference>
<keyword evidence="8" id="KW-0223">Dioxygenase</keyword>
<dbReference type="EMBL" id="JACGWO010000005">
    <property type="protein sequence ID" value="KAK4428058.1"/>
    <property type="molecule type" value="Genomic_DNA"/>
</dbReference>
<dbReference type="GO" id="GO:0009805">
    <property type="term" value="P:coumarin biosynthetic process"/>
    <property type="evidence" value="ECO:0007669"/>
    <property type="project" value="UniProtKB-ARBA"/>
</dbReference>
<dbReference type="InterPro" id="IPR044861">
    <property type="entry name" value="IPNS-like_FE2OG_OXY"/>
</dbReference>
<name>A0AAE2CMW9_9LAMI</name>
<keyword evidence="2 6" id="KW-0479">Metal-binding</keyword>
<sequence length="316" mass="35958">MGSESCVKLPVIDFSNLKQDSRSTPTWESTKAQVRAALEEYGCFEAVLDQIPLTLRQSTIHGIKQLFDLPLQTKIRNRSNKPYHGYVGQYAIVPLYESLGIEDALSPGKIDTFSNLMWPDGNPTFSKSIECFSEQLSEMDRLVRRMVVESLGLEKYMDEHLESTDYLVRVQKYDAPRSDETKLGLTSHTDKNIVTILYHNEVKGLEVLTKDGHWIDADSSLINSFIVMIGESLYAWTNGRLHAPYHRVMMRGDEPRYSIGLFSIPKAGYIIKAPEEMVDDEHPLLFKPFDHVQFLDFYYTEAGQRSPAALKAYCGA</sequence>
<dbReference type="FunFam" id="2.60.120.330:FF:000022">
    <property type="entry name" value="Probable 2-oxoglutarate-dependent dioxygenase AOP1.2"/>
    <property type="match status" value="1"/>
</dbReference>
<dbReference type="GO" id="GO:0002238">
    <property type="term" value="P:response to molecule of fungal origin"/>
    <property type="evidence" value="ECO:0007669"/>
    <property type="project" value="UniProtKB-ARBA"/>
</dbReference>
<evidence type="ECO:0000256" key="5">
    <source>
        <dbReference type="ARBA" id="ARBA00057022"/>
    </source>
</evidence>
<dbReference type="AlphaFoldDB" id="A0AAE2CMW9"/>
<keyword evidence="9" id="KW-1185">Reference proteome</keyword>
<evidence type="ECO:0000256" key="4">
    <source>
        <dbReference type="ARBA" id="ARBA00023004"/>
    </source>
</evidence>
<dbReference type="GO" id="GO:0046872">
    <property type="term" value="F:metal ion binding"/>
    <property type="evidence" value="ECO:0007669"/>
    <property type="project" value="UniProtKB-KW"/>
</dbReference>
<comment type="caution">
    <text evidence="8">The sequence shown here is derived from an EMBL/GenBank/DDBJ whole genome shotgun (WGS) entry which is preliminary data.</text>
</comment>
<dbReference type="PROSITE" id="PS51471">
    <property type="entry name" value="FE2OG_OXY"/>
    <property type="match status" value="1"/>
</dbReference>
<evidence type="ECO:0000313" key="9">
    <source>
        <dbReference type="Proteomes" id="UP001293254"/>
    </source>
</evidence>
<evidence type="ECO:0000256" key="1">
    <source>
        <dbReference type="ARBA" id="ARBA00008056"/>
    </source>
</evidence>
<keyword evidence="4 6" id="KW-0408">Iron</keyword>
<evidence type="ECO:0000256" key="3">
    <source>
        <dbReference type="ARBA" id="ARBA00023002"/>
    </source>
</evidence>
<accession>A0AAE2CMW9</accession>
<dbReference type="PANTHER" id="PTHR47990">
    <property type="entry name" value="2-OXOGLUTARATE (2OG) AND FE(II)-DEPENDENT OXYGENASE SUPERFAMILY PROTEIN-RELATED"/>
    <property type="match status" value="1"/>
</dbReference>
<protein>
    <submittedName>
        <fullName evidence="8">2-oxoglutarate-dependent dioxygenase AOP1.2</fullName>
    </submittedName>
</protein>
<dbReference type="Pfam" id="PF03171">
    <property type="entry name" value="2OG-FeII_Oxy"/>
    <property type="match status" value="1"/>
</dbReference>
<evidence type="ECO:0000256" key="6">
    <source>
        <dbReference type="RuleBase" id="RU003682"/>
    </source>
</evidence>
<proteinExistence type="inferred from homology"/>
<dbReference type="GO" id="GO:0016706">
    <property type="term" value="F:2-oxoglutarate-dependent dioxygenase activity"/>
    <property type="evidence" value="ECO:0007669"/>
    <property type="project" value="UniProtKB-ARBA"/>
</dbReference>
<dbReference type="Proteomes" id="UP001293254">
    <property type="component" value="Unassembled WGS sequence"/>
</dbReference>
<reference evidence="8" key="2">
    <citation type="journal article" date="2024" name="Plant">
        <title>Genomic evolution and insights into agronomic trait innovations of Sesamum species.</title>
        <authorList>
            <person name="Miao H."/>
            <person name="Wang L."/>
            <person name="Qu L."/>
            <person name="Liu H."/>
            <person name="Sun Y."/>
            <person name="Le M."/>
            <person name="Wang Q."/>
            <person name="Wei S."/>
            <person name="Zheng Y."/>
            <person name="Lin W."/>
            <person name="Duan Y."/>
            <person name="Cao H."/>
            <person name="Xiong S."/>
            <person name="Wang X."/>
            <person name="Wei L."/>
            <person name="Li C."/>
            <person name="Ma Q."/>
            <person name="Ju M."/>
            <person name="Zhao R."/>
            <person name="Li G."/>
            <person name="Mu C."/>
            <person name="Tian Q."/>
            <person name="Mei H."/>
            <person name="Zhang T."/>
            <person name="Gao T."/>
            <person name="Zhang H."/>
        </authorList>
    </citation>
    <scope>NUCLEOTIDE SEQUENCE</scope>
    <source>
        <strain evidence="8">3651</strain>
    </source>
</reference>
<dbReference type="InterPro" id="IPR027443">
    <property type="entry name" value="IPNS-like_sf"/>
</dbReference>
<dbReference type="SUPFAM" id="SSF51197">
    <property type="entry name" value="Clavaminate synthase-like"/>
    <property type="match status" value="1"/>
</dbReference>
<dbReference type="Gene3D" id="2.60.120.330">
    <property type="entry name" value="B-lactam Antibiotic, Isopenicillin N Synthase, Chain"/>
    <property type="match status" value="1"/>
</dbReference>
<dbReference type="InterPro" id="IPR050231">
    <property type="entry name" value="Iron_ascorbate_oxido_reductase"/>
</dbReference>